<evidence type="ECO:0000313" key="1">
    <source>
        <dbReference type="EMBL" id="CAF4317256.1"/>
    </source>
</evidence>
<dbReference type="AlphaFoldDB" id="A0A820IVQ4"/>
<sequence>MSPLRVWLEHSISPLIHV</sequence>
<reference evidence="1" key="1">
    <citation type="submission" date="2021-02" db="EMBL/GenBank/DDBJ databases">
        <authorList>
            <person name="Nowell W R."/>
        </authorList>
    </citation>
    <scope>NUCLEOTIDE SEQUENCE</scope>
</reference>
<gene>
    <name evidence="1" type="ORF">OTI717_LOCUS42530</name>
</gene>
<feature type="non-terminal residue" evidence="1">
    <location>
        <position position="18"/>
    </location>
</feature>
<comment type="caution">
    <text evidence="1">The sequence shown here is derived from an EMBL/GenBank/DDBJ whole genome shotgun (WGS) entry which is preliminary data.</text>
</comment>
<name>A0A820IVQ4_9BILA</name>
<dbReference type="Proteomes" id="UP000663823">
    <property type="component" value="Unassembled WGS sequence"/>
</dbReference>
<organism evidence="1 2">
    <name type="scientific">Rotaria sordida</name>
    <dbReference type="NCBI Taxonomy" id="392033"/>
    <lineage>
        <taxon>Eukaryota</taxon>
        <taxon>Metazoa</taxon>
        <taxon>Spiralia</taxon>
        <taxon>Gnathifera</taxon>
        <taxon>Rotifera</taxon>
        <taxon>Eurotatoria</taxon>
        <taxon>Bdelloidea</taxon>
        <taxon>Philodinida</taxon>
        <taxon>Philodinidae</taxon>
        <taxon>Rotaria</taxon>
    </lineage>
</organism>
<protein>
    <submittedName>
        <fullName evidence="1">Uncharacterized protein</fullName>
    </submittedName>
</protein>
<accession>A0A820IVQ4</accession>
<evidence type="ECO:0000313" key="2">
    <source>
        <dbReference type="Proteomes" id="UP000663823"/>
    </source>
</evidence>
<dbReference type="EMBL" id="CAJOAX010052340">
    <property type="protein sequence ID" value="CAF4317256.1"/>
    <property type="molecule type" value="Genomic_DNA"/>
</dbReference>
<proteinExistence type="predicted"/>